<comment type="caution">
    <text evidence="5">The sequence shown here is derived from an EMBL/GenBank/DDBJ whole genome shotgun (WGS) entry which is preliminary data.</text>
</comment>
<accession>A0A6A5BLF1</accession>
<dbReference type="VEuPathDB" id="AmoebaDB:NF0055840"/>
<keyword evidence="2" id="KW-0479">Metal-binding</keyword>
<dbReference type="InterPro" id="IPR012827">
    <property type="entry name" value="Hemerythrin_metal-bd"/>
</dbReference>
<feature type="domain" description="Hemerythrin-like" evidence="4">
    <location>
        <begin position="19"/>
        <end position="116"/>
    </location>
</feature>
<dbReference type="CDD" id="cd12107">
    <property type="entry name" value="Hemerythrin"/>
    <property type="match status" value="1"/>
</dbReference>
<reference evidence="5 6" key="1">
    <citation type="journal article" date="2019" name="Sci. Rep.">
        <title>Nanopore sequencing improves the draft genome of the human pathogenic amoeba Naegleria fowleri.</title>
        <authorList>
            <person name="Liechti N."/>
            <person name="Schurch N."/>
            <person name="Bruggmann R."/>
            <person name="Wittwer M."/>
        </authorList>
    </citation>
    <scope>NUCLEOTIDE SEQUENCE [LARGE SCALE GENOMIC DNA]</scope>
    <source>
        <strain evidence="5 6">ATCC 30894</strain>
    </source>
</reference>
<dbReference type="NCBIfam" id="NF033749">
    <property type="entry name" value="bact_hemeryth"/>
    <property type="match status" value="1"/>
</dbReference>
<dbReference type="InterPro" id="IPR050669">
    <property type="entry name" value="Hemerythrin"/>
</dbReference>
<protein>
    <recommendedName>
        <fullName evidence="4">Hemerythrin-like domain-containing protein</fullName>
    </recommendedName>
</protein>
<dbReference type="VEuPathDB" id="AmoebaDB:FDP41_005063"/>
<evidence type="ECO:0000313" key="5">
    <source>
        <dbReference type="EMBL" id="KAF0975736.1"/>
    </source>
</evidence>
<keyword evidence="6" id="KW-1185">Reference proteome</keyword>
<dbReference type="InterPro" id="IPR011323">
    <property type="entry name" value="Mss4/transl-control_tumour"/>
</dbReference>
<sequence length="295" mass="34261">MSFEIPSPFQWDESFCVGNAEINEQHKKLFQLINALDADRTNGAVLKELLDYVVMHFKTEEDGFDRVAWDQKDAHKEVHDNFVKTAVSLTSVDDGVIQFIKQWLVDHIKGSDMKYKGVFHIGLMTKTFVDRFTKDPLFDDSFSYTTEYGGAVYVVTSQYQDGNMKEVNEQVDDNDVNESFNNMPGDQLANKYGLAYIGYNQHEWQVWSHQYGGMLTRHQVKPVNKQGIAQFLKHVHDHMDQYRLLQGPSQSDESLVIPCEIIDRRTSKYYFWVDGVEEMNNSDPQQDEDNNQEEE</sequence>
<dbReference type="InterPro" id="IPR012312">
    <property type="entry name" value="Hemerythrin-like"/>
</dbReference>
<evidence type="ECO:0000259" key="4">
    <source>
        <dbReference type="Pfam" id="PF01814"/>
    </source>
</evidence>
<dbReference type="NCBIfam" id="TIGR02481">
    <property type="entry name" value="hemeryth_dom"/>
    <property type="match status" value="1"/>
</dbReference>
<dbReference type="AlphaFoldDB" id="A0A6A5BLF1"/>
<dbReference type="InterPro" id="IPR002063">
    <property type="entry name" value="Haemerythrin"/>
</dbReference>
<evidence type="ECO:0000256" key="3">
    <source>
        <dbReference type="ARBA" id="ARBA00023004"/>
    </source>
</evidence>
<dbReference type="SUPFAM" id="SSF51316">
    <property type="entry name" value="Mss4-like"/>
    <property type="match status" value="1"/>
</dbReference>
<dbReference type="RefSeq" id="XP_044560449.1">
    <property type="nucleotide sequence ID" value="XM_044708547.1"/>
</dbReference>
<dbReference type="PANTHER" id="PTHR37164:SF1">
    <property type="entry name" value="BACTERIOHEMERYTHRIN"/>
    <property type="match status" value="1"/>
</dbReference>
<comment type="similarity">
    <text evidence="1">Belongs to the hemerythrin family.</text>
</comment>
<evidence type="ECO:0000313" key="6">
    <source>
        <dbReference type="Proteomes" id="UP000444721"/>
    </source>
</evidence>
<dbReference type="Gene3D" id="1.20.120.50">
    <property type="entry name" value="Hemerythrin-like"/>
    <property type="match status" value="1"/>
</dbReference>
<keyword evidence="3" id="KW-0408">Iron</keyword>
<dbReference type="OrthoDB" id="10249344at2759"/>
<dbReference type="InterPro" id="IPR035938">
    <property type="entry name" value="Hemerythrin-like_sf"/>
</dbReference>
<dbReference type="InterPro" id="IPR011057">
    <property type="entry name" value="Mss4-like_sf"/>
</dbReference>
<gene>
    <name evidence="5" type="ORF">FDP41_005063</name>
</gene>
<dbReference type="PANTHER" id="PTHR37164">
    <property type="entry name" value="BACTERIOHEMERYTHRIN"/>
    <property type="match status" value="1"/>
</dbReference>
<dbReference type="Pfam" id="PF01814">
    <property type="entry name" value="Hemerythrin"/>
    <property type="match status" value="1"/>
</dbReference>
<dbReference type="SUPFAM" id="SSF47188">
    <property type="entry name" value="Hemerythrin-like"/>
    <property type="match status" value="1"/>
</dbReference>
<dbReference type="VEuPathDB" id="AmoebaDB:NfTy_051360"/>
<dbReference type="Gene3D" id="2.170.150.10">
    <property type="entry name" value="Metal Binding Protein, Guanine Nucleotide Exchange Factor, Chain A"/>
    <property type="match status" value="1"/>
</dbReference>
<organism evidence="5 6">
    <name type="scientific">Naegleria fowleri</name>
    <name type="common">Brain eating amoeba</name>
    <dbReference type="NCBI Taxonomy" id="5763"/>
    <lineage>
        <taxon>Eukaryota</taxon>
        <taxon>Discoba</taxon>
        <taxon>Heterolobosea</taxon>
        <taxon>Tetramitia</taxon>
        <taxon>Eutetramitia</taxon>
        <taxon>Vahlkampfiidae</taxon>
        <taxon>Naegleria</taxon>
    </lineage>
</organism>
<dbReference type="GeneID" id="68112281"/>
<dbReference type="Proteomes" id="UP000444721">
    <property type="component" value="Unassembled WGS sequence"/>
</dbReference>
<dbReference type="GO" id="GO:0005506">
    <property type="term" value="F:iron ion binding"/>
    <property type="evidence" value="ECO:0007669"/>
    <property type="project" value="InterPro"/>
</dbReference>
<evidence type="ECO:0000256" key="2">
    <source>
        <dbReference type="ARBA" id="ARBA00022723"/>
    </source>
</evidence>
<proteinExistence type="inferred from homology"/>
<evidence type="ECO:0000256" key="1">
    <source>
        <dbReference type="ARBA" id="ARBA00010587"/>
    </source>
</evidence>
<dbReference type="EMBL" id="VFQX01000043">
    <property type="protein sequence ID" value="KAF0975736.1"/>
    <property type="molecule type" value="Genomic_DNA"/>
</dbReference>
<name>A0A6A5BLF1_NAEFO</name>
<dbReference type="VEuPathDB" id="AmoebaDB:NF0055830"/>
<dbReference type="PRINTS" id="PR00186">
    <property type="entry name" value="HEMERYTHRIN"/>
</dbReference>